<evidence type="ECO:0000256" key="1">
    <source>
        <dbReference type="SAM" id="Coils"/>
    </source>
</evidence>
<proteinExistence type="predicted"/>
<reference evidence="3" key="1">
    <citation type="submission" date="2006-10" db="EMBL/GenBank/DDBJ databases">
        <authorList>
            <person name="Amadeo P."/>
            <person name="Zhao Q."/>
            <person name="Wortman J."/>
            <person name="Fraser-Liggett C."/>
            <person name="Carlton J."/>
        </authorList>
    </citation>
    <scope>NUCLEOTIDE SEQUENCE</scope>
    <source>
        <strain evidence="3">G3</strain>
    </source>
</reference>
<feature type="compositionally biased region" description="Low complexity" evidence="2">
    <location>
        <begin position="29"/>
        <end position="45"/>
    </location>
</feature>
<evidence type="ECO:0000256" key="2">
    <source>
        <dbReference type="SAM" id="MobiDB-lite"/>
    </source>
</evidence>
<name>A2DQG5_TRIV3</name>
<dbReference type="AlphaFoldDB" id="A2DQG5"/>
<dbReference type="RefSeq" id="XP_001330791.1">
    <property type="nucleotide sequence ID" value="XM_001330755.1"/>
</dbReference>
<organism evidence="3 4">
    <name type="scientific">Trichomonas vaginalis (strain ATCC PRA-98 / G3)</name>
    <dbReference type="NCBI Taxonomy" id="412133"/>
    <lineage>
        <taxon>Eukaryota</taxon>
        <taxon>Metamonada</taxon>
        <taxon>Parabasalia</taxon>
        <taxon>Trichomonadida</taxon>
        <taxon>Trichomonadidae</taxon>
        <taxon>Trichomonas</taxon>
    </lineage>
</organism>
<feature type="coiled-coil region" evidence="1">
    <location>
        <begin position="378"/>
        <end position="405"/>
    </location>
</feature>
<dbReference type="SMR" id="A2DQG5"/>
<dbReference type="OrthoDB" id="10646462at2759"/>
<dbReference type="VEuPathDB" id="TrichDB:TVAGG3_1010060"/>
<protein>
    <submittedName>
        <fullName evidence="3">Uncharacterized protein</fullName>
    </submittedName>
</protein>
<keyword evidence="4" id="KW-1185">Reference proteome</keyword>
<reference evidence="3" key="2">
    <citation type="journal article" date="2007" name="Science">
        <title>Draft genome sequence of the sexually transmitted pathogen Trichomonas vaginalis.</title>
        <authorList>
            <person name="Carlton J.M."/>
            <person name="Hirt R.P."/>
            <person name="Silva J.C."/>
            <person name="Delcher A.L."/>
            <person name="Schatz M."/>
            <person name="Zhao Q."/>
            <person name="Wortman J.R."/>
            <person name="Bidwell S.L."/>
            <person name="Alsmark U.C.M."/>
            <person name="Besteiro S."/>
            <person name="Sicheritz-Ponten T."/>
            <person name="Noel C.J."/>
            <person name="Dacks J.B."/>
            <person name="Foster P.G."/>
            <person name="Simillion C."/>
            <person name="Van de Peer Y."/>
            <person name="Miranda-Saavedra D."/>
            <person name="Barton G.J."/>
            <person name="Westrop G.D."/>
            <person name="Mueller S."/>
            <person name="Dessi D."/>
            <person name="Fiori P.L."/>
            <person name="Ren Q."/>
            <person name="Paulsen I."/>
            <person name="Zhang H."/>
            <person name="Bastida-Corcuera F.D."/>
            <person name="Simoes-Barbosa A."/>
            <person name="Brown M.T."/>
            <person name="Hayes R.D."/>
            <person name="Mukherjee M."/>
            <person name="Okumura C.Y."/>
            <person name="Schneider R."/>
            <person name="Smith A.J."/>
            <person name="Vanacova S."/>
            <person name="Villalvazo M."/>
            <person name="Haas B.J."/>
            <person name="Pertea M."/>
            <person name="Feldblyum T.V."/>
            <person name="Utterback T.R."/>
            <person name="Shu C.L."/>
            <person name="Osoegawa K."/>
            <person name="de Jong P.J."/>
            <person name="Hrdy I."/>
            <person name="Horvathova L."/>
            <person name="Zubacova Z."/>
            <person name="Dolezal P."/>
            <person name="Malik S.B."/>
            <person name="Logsdon J.M. Jr."/>
            <person name="Henze K."/>
            <person name="Gupta A."/>
            <person name="Wang C.C."/>
            <person name="Dunne R.L."/>
            <person name="Upcroft J.A."/>
            <person name="Upcroft P."/>
            <person name="White O."/>
            <person name="Salzberg S.L."/>
            <person name="Tang P."/>
            <person name="Chiu C.-H."/>
            <person name="Lee Y.-S."/>
            <person name="Embley T.M."/>
            <person name="Coombs G.H."/>
            <person name="Mottram J.C."/>
            <person name="Tachezy J."/>
            <person name="Fraser-Liggett C.M."/>
            <person name="Johnson P.J."/>
        </authorList>
    </citation>
    <scope>NUCLEOTIDE SEQUENCE [LARGE SCALE GENOMIC DNA]</scope>
    <source>
        <strain evidence="3">G3</strain>
    </source>
</reference>
<evidence type="ECO:0000313" key="3">
    <source>
        <dbReference type="EMBL" id="EAY17422.1"/>
    </source>
</evidence>
<dbReference type="VEuPathDB" id="TrichDB:TVAG_320170"/>
<gene>
    <name evidence="3" type="ORF">TVAG_320170</name>
</gene>
<feature type="coiled-coil region" evidence="1">
    <location>
        <begin position="59"/>
        <end position="86"/>
    </location>
</feature>
<feature type="region of interest" description="Disordered" evidence="2">
    <location>
        <begin position="1"/>
        <end position="50"/>
    </location>
</feature>
<dbReference type="Proteomes" id="UP000001542">
    <property type="component" value="Unassembled WGS sequence"/>
</dbReference>
<dbReference type="InParanoid" id="A2DQG5"/>
<evidence type="ECO:0000313" key="4">
    <source>
        <dbReference type="Proteomes" id="UP000001542"/>
    </source>
</evidence>
<sequence length="473" mass="53893">MSSTPSDESDIKKAAGNLGASDPVTPKLRSNSNRSTSSFDSPRSPLFSKEDQIEIQQNRRKLEMEIITLDHKLKSLQTEFQNLNSKLVSHGELTQLKAQTRLKIFDDQNTQANQLIDDYIETIQSVRAAQAAIIVLEQKIQEESERRKIIIDESNSVLNALDFSDMKFTSPKLTDVDDKLDKSVKIDMDRLRIDIQNTQNSISSLENSHQFLPIQTSVANEMKKSFESDISLRSIGTAAIRSEIQANQKLIATNDSEIRKFEMEINEMKANMDRIKKNIQTENISHETQLNIATTSFKQQMAQLDTDLEFLKTKLSDTALIYDKIAEETKMMETKFQNFSSEENPEEDMDETESEYPIDYSTNYNSLQSSSQPDDNTELILTARKKELENEVSELSSKFKEMKKDALKRENFLKQTILKLNNRFKENRDILIHSGFNFAISPSSPSGSGITKSLDNLIIRIDNSLSELNLSSK</sequence>
<keyword evidence="1" id="KW-0175">Coiled coil</keyword>
<dbReference type="EMBL" id="DS113231">
    <property type="protein sequence ID" value="EAY17422.1"/>
    <property type="molecule type" value="Genomic_DNA"/>
</dbReference>
<accession>A2DQG5</accession>
<feature type="coiled-coil region" evidence="1">
    <location>
        <begin position="251"/>
        <end position="285"/>
    </location>
</feature>
<dbReference type="KEGG" id="tva:4775439"/>